<feature type="transmembrane region" description="Helical" evidence="14">
    <location>
        <begin position="127"/>
        <end position="149"/>
    </location>
</feature>
<dbReference type="EMBL" id="JARQWQ010000010">
    <property type="protein sequence ID" value="KAK2569159.1"/>
    <property type="molecule type" value="Genomic_DNA"/>
</dbReference>
<keyword evidence="6 13" id="KW-1133">Transmembrane helix</keyword>
<dbReference type="AlphaFoldDB" id="A0AAD9QX72"/>
<dbReference type="GO" id="GO:0006695">
    <property type="term" value="P:cholesterol biosynthetic process"/>
    <property type="evidence" value="ECO:0007669"/>
    <property type="project" value="TreeGrafter"/>
</dbReference>
<evidence type="ECO:0000256" key="10">
    <source>
        <dbReference type="ARBA" id="ARBA00023166"/>
    </source>
</evidence>
<reference evidence="16" key="2">
    <citation type="journal article" date="2023" name="Science">
        <title>Genomic signatures of disease resistance in endangered staghorn corals.</title>
        <authorList>
            <person name="Vollmer S.V."/>
            <person name="Selwyn J.D."/>
            <person name="Despard B.A."/>
            <person name="Roesel C.L."/>
        </authorList>
    </citation>
    <scope>NUCLEOTIDE SEQUENCE</scope>
    <source>
        <strain evidence="16">K2</strain>
    </source>
</reference>
<evidence type="ECO:0000256" key="2">
    <source>
        <dbReference type="ARBA" id="ARBA00008337"/>
    </source>
</evidence>
<evidence type="ECO:0000256" key="12">
    <source>
        <dbReference type="ARBA" id="ARBA00023235"/>
    </source>
</evidence>
<evidence type="ECO:0000256" key="13">
    <source>
        <dbReference type="PROSITE-ProRule" id="PRU01087"/>
    </source>
</evidence>
<keyword evidence="4 13" id="KW-0812">Transmembrane</keyword>
<dbReference type="GO" id="GO:0005783">
    <property type="term" value="C:endoplasmic reticulum"/>
    <property type="evidence" value="ECO:0007669"/>
    <property type="project" value="TreeGrafter"/>
</dbReference>
<evidence type="ECO:0000259" key="15">
    <source>
        <dbReference type="PROSITE" id="PS51751"/>
    </source>
</evidence>
<sequence length="213" mass="24749">MSFNSTRALEIVKYFTEDIDDPFNLIPVLLITLCFAWCGFPSGKHKVLAWWALFNGCIIHCWMEVFIGTFARGPKWMVVGYGKLDVRYWPTKDPMVMGIVALELFIMGPLCILWYRSIVKDLWWRHFVSVLVSAIQMTGTILFAGVEAYDGFKHVPVDWPPKFDTFDKIFYFWIFFVLANGLWIFAPVTIMLQTLLEMKDVYNPANSSEKKCN</sequence>
<name>A0AAD9QX72_ACRCE</name>
<dbReference type="InterPro" id="IPR007905">
    <property type="entry name" value="EBP"/>
</dbReference>
<dbReference type="PROSITE" id="PS51751">
    <property type="entry name" value="EXPERA"/>
    <property type="match status" value="1"/>
</dbReference>
<feature type="transmembrane region" description="Helical" evidence="14">
    <location>
        <begin position="47"/>
        <end position="71"/>
    </location>
</feature>
<keyword evidence="12" id="KW-0413">Isomerase</keyword>
<dbReference type="GO" id="GO:0047750">
    <property type="term" value="F:cholestenol delta-isomerase activity"/>
    <property type="evidence" value="ECO:0007669"/>
    <property type="project" value="InterPro"/>
</dbReference>
<organism evidence="16 17">
    <name type="scientific">Acropora cervicornis</name>
    <name type="common">Staghorn coral</name>
    <dbReference type="NCBI Taxonomy" id="6130"/>
    <lineage>
        <taxon>Eukaryota</taxon>
        <taxon>Metazoa</taxon>
        <taxon>Cnidaria</taxon>
        <taxon>Anthozoa</taxon>
        <taxon>Hexacorallia</taxon>
        <taxon>Scleractinia</taxon>
        <taxon>Astrocoeniina</taxon>
        <taxon>Acroporidae</taxon>
        <taxon>Acropora</taxon>
    </lineage>
</organism>
<comment type="subcellular location">
    <subcellularLocation>
        <location evidence="1">Membrane</location>
        <topology evidence="1">Multi-pass membrane protein</topology>
    </subcellularLocation>
</comment>
<reference evidence="16" key="1">
    <citation type="journal article" date="2023" name="G3 (Bethesda)">
        <title>Whole genome assembly and annotation of the endangered Caribbean coral Acropora cervicornis.</title>
        <authorList>
            <person name="Selwyn J.D."/>
            <person name="Vollmer S.V."/>
        </authorList>
    </citation>
    <scope>NUCLEOTIDE SEQUENCE</scope>
    <source>
        <strain evidence="16">K2</strain>
    </source>
</reference>
<keyword evidence="3" id="KW-0444">Lipid biosynthesis</keyword>
<keyword evidence="5" id="KW-0752">Steroid biosynthesis</keyword>
<keyword evidence="7" id="KW-0756">Sterol biosynthesis</keyword>
<dbReference type="GO" id="GO:0016020">
    <property type="term" value="C:membrane"/>
    <property type="evidence" value="ECO:0007669"/>
    <property type="project" value="UniProtKB-SubCell"/>
</dbReference>
<evidence type="ECO:0000256" key="8">
    <source>
        <dbReference type="ARBA" id="ARBA00023098"/>
    </source>
</evidence>
<keyword evidence="9 13" id="KW-0472">Membrane</keyword>
<dbReference type="Proteomes" id="UP001249851">
    <property type="component" value="Unassembled WGS sequence"/>
</dbReference>
<dbReference type="InterPro" id="IPR033118">
    <property type="entry name" value="EXPERA"/>
</dbReference>
<feature type="transmembrane region" description="Helical" evidence="14">
    <location>
        <begin position="169"/>
        <end position="192"/>
    </location>
</feature>
<dbReference type="Pfam" id="PF05241">
    <property type="entry name" value="EBP"/>
    <property type="match status" value="1"/>
</dbReference>
<evidence type="ECO:0000256" key="3">
    <source>
        <dbReference type="ARBA" id="ARBA00022516"/>
    </source>
</evidence>
<feature type="transmembrane region" description="Helical" evidence="14">
    <location>
        <begin position="23"/>
        <end position="40"/>
    </location>
</feature>
<keyword evidence="11" id="KW-0753">Steroid metabolism</keyword>
<comment type="similarity">
    <text evidence="2">Belongs to the EBP family.</text>
</comment>
<feature type="domain" description="EXPERA" evidence="15">
    <location>
        <begin position="44"/>
        <end position="191"/>
    </location>
</feature>
<protein>
    <submittedName>
        <fullName evidence="16">3-beta-hydroxysteroid-Delta(8)</fullName>
    </submittedName>
</protein>
<evidence type="ECO:0000313" key="17">
    <source>
        <dbReference type="Proteomes" id="UP001249851"/>
    </source>
</evidence>
<evidence type="ECO:0000256" key="7">
    <source>
        <dbReference type="ARBA" id="ARBA00023011"/>
    </source>
</evidence>
<gene>
    <name evidence="16" type="ORF">P5673_006055</name>
</gene>
<evidence type="ECO:0000256" key="4">
    <source>
        <dbReference type="ARBA" id="ARBA00022692"/>
    </source>
</evidence>
<accession>A0AAD9QX72</accession>
<comment type="caution">
    <text evidence="16">The sequence shown here is derived from an EMBL/GenBank/DDBJ whole genome shotgun (WGS) entry which is preliminary data.</text>
</comment>
<evidence type="ECO:0000313" key="16">
    <source>
        <dbReference type="EMBL" id="KAK2569159.1"/>
    </source>
</evidence>
<dbReference type="PANTHER" id="PTHR14207:SF0">
    <property type="entry name" value="3-BETA-HYDROXYSTEROID-DELTA(8),DELTA(7)-ISOMERASE"/>
    <property type="match status" value="1"/>
</dbReference>
<dbReference type="GO" id="GO:0000247">
    <property type="term" value="F:C-8 sterol isomerase activity"/>
    <property type="evidence" value="ECO:0007669"/>
    <property type="project" value="TreeGrafter"/>
</dbReference>
<keyword evidence="10" id="KW-1207">Sterol metabolism</keyword>
<dbReference type="GO" id="GO:0004769">
    <property type="term" value="F:steroid Delta-isomerase activity"/>
    <property type="evidence" value="ECO:0007669"/>
    <property type="project" value="TreeGrafter"/>
</dbReference>
<keyword evidence="8" id="KW-0443">Lipid metabolism</keyword>
<dbReference type="PANTHER" id="PTHR14207">
    <property type="entry name" value="STEROL ISOMERASE"/>
    <property type="match status" value="1"/>
</dbReference>
<evidence type="ECO:0000256" key="6">
    <source>
        <dbReference type="ARBA" id="ARBA00022989"/>
    </source>
</evidence>
<proteinExistence type="inferred from homology"/>
<evidence type="ECO:0000256" key="9">
    <source>
        <dbReference type="ARBA" id="ARBA00023136"/>
    </source>
</evidence>
<evidence type="ECO:0000256" key="1">
    <source>
        <dbReference type="ARBA" id="ARBA00004141"/>
    </source>
</evidence>
<evidence type="ECO:0000256" key="11">
    <source>
        <dbReference type="ARBA" id="ARBA00023221"/>
    </source>
</evidence>
<evidence type="ECO:0000256" key="5">
    <source>
        <dbReference type="ARBA" id="ARBA00022955"/>
    </source>
</evidence>
<feature type="transmembrane region" description="Helical" evidence="14">
    <location>
        <begin position="95"/>
        <end position="115"/>
    </location>
</feature>
<evidence type="ECO:0000256" key="14">
    <source>
        <dbReference type="SAM" id="Phobius"/>
    </source>
</evidence>
<keyword evidence="17" id="KW-1185">Reference proteome</keyword>